<dbReference type="UniPathway" id="UPA00232"/>
<comment type="similarity">
    <text evidence="3">Belongs to the UbiH/COQ6 family.</text>
</comment>
<evidence type="ECO:0000256" key="3">
    <source>
        <dbReference type="ARBA" id="ARBA00005349"/>
    </source>
</evidence>
<gene>
    <name evidence="9" type="ORF">CVT23_14865</name>
</gene>
<dbReference type="GO" id="GO:0110142">
    <property type="term" value="C:ubiquinone biosynthesis complex"/>
    <property type="evidence" value="ECO:0007669"/>
    <property type="project" value="UniProtKB-ARBA"/>
</dbReference>
<dbReference type="PROSITE" id="PS01304">
    <property type="entry name" value="UBIH"/>
    <property type="match status" value="1"/>
</dbReference>
<dbReference type="Pfam" id="PF01494">
    <property type="entry name" value="FAD_binding_3"/>
    <property type="match status" value="1"/>
</dbReference>
<evidence type="ECO:0000256" key="1">
    <source>
        <dbReference type="ARBA" id="ARBA00001974"/>
    </source>
</evidence>
<accession>A0A2M9FZL3</accession>
<dbReference type="RefSeq" id="WP_109795013.1">
    <property type="nucleotide sequence ID" value="NZ_PHIG01000038.1"/>
</dbReference>
<keyword evidence="10" id="KW-1185">Reference proteome</keyword>
<evidence type="ECO:0000256" key="7">
    <source>
        <dbReference type="ARBA" id="ARBA00023033"/>
    </source>
</evidence>
<dbReference type="InterPro" id="IPR010971">
    <property type="entry name" value="UbiH/COQ6"/>
</dbReference>
<dbReference type="Gene3D" id="3.50.50.60">
    <property type="entry name" value="FAD/NAD(P)-binding domain"/>
    <property type="match status" value="2"/>
</dbReference>
<proteinExistence type="inferred from homology"/>
<dbReference type="NCBIfam" id="TIGR01988">
    <property type="entry name" value="Ubi-OHases"/>
    <property type="match status" value="1"/>
</dbReference>
<dbReference type="OrthoDB" id="9796623at2"/>
<dbReference type="PRINTS" id="PR00420">
    <property type="entry name" value="RNGMNOXGNASE"/>
</dbReference>
<keyword evidence="4" id="KW-0285">Flavoprotein</keyword>
<comment type="cofactor">
    <cofactor evidence="1">
        <name>FAD</name>
        <dbReference type="ChEBI" id="CHEBI:57692"/>
    </cofactor>
</comment>
<dbReference type="GO" id="GO:0071949">
    <property type="term" value="F:FAD binding"/>
    <property type="evidence" value="ECO:0007669"/>
    <property type="project" value="InterPro"/>
</dbReference>
<dbReference type="PANTHER" id="PTHR43876">
    <property type="entry name" value="UBIQUINONE BIOSYNTHESIS MONOOXYGENASE COQ6, MITOCHONDRIAL"/>
    <property type="match status" value="1"/>
</dbReference>
<dbReference type="EMBL" id="PHIG01000038">
    <property type="protein sequence ID" value="PJK28908.1"/>
    <property type="molecule type" value="Genomic_DNA"/>
</dbReference>
<dbReference type="GO" id="GO:0004497">
    <property type="term" value="F:monooxygenase activity"/>
    <property type="evidence" value="ECO:0007669"/>
    <property type="project" value="UniProtKB-KW"/>
</dbReference>
<dbReference type="InterPro" id="IPR036188">
    <property type="entry name" value="FAD/NAD-bd_sf"/>
</dbReference>
<protein>
    <submittedName>
        <fullName evidence="9">2-octaprenyl-6-methoxyphenyl hydroxylase</fullName>
    </submittedName>
</protein>
<dbReference type="InterPro" id="IPR018168">
    <property type="entry name" value="Ubi_Hdrlase_CS"/>
</dbReference>
<keyword evidence="6" id="KW-0560">Oxidoreductase</keyword>
<dbReference type="Proteomes" id="UP000229498">
    <property type="component" value="Unassembled WGS sequence"/>
</dbReference>
<comment type="caution">
    <text evidence="9">The sequence shown here is derived from an EMBL/GenBank/DDBJ whole genome shotgun (WGS) entry which is preliminary data.</text>
</comment>
<evidence type="ECO:0000256" key="2">
    <source>
        <dbReference type="ARBA" id="ARBA00004749"/>
    </source>
</evidence>
<evidence type="ECO:0000256" key="6">
    <source>
        <dbReference type="ARBA" id="ARBA00023002"/>
    </source>
</evidence>
<evidence type="ECO:0000313" key="10">
    <source>
        <dbReference type="Proteomes" id="UP000229498"/>
    </source>
</evidence>
<sequence length="400" mass="43589">MAEQRTRVLIVGGGLVGLSLAAALGRAGIETMVVDREAPETTVAPPFDGRASAIAAASWRMLQRLDVAPRIRDVQPIEEIRVSDGNAPLFLHYDHRDLGDEPLGQMVENRFTRRALLDSVAELDSVILAAPMSVGRLRRGQAGVEASLSDGTLVRAELCVAADGRQSRLREEAGIDAIVRRYPQDGIVCTIAHELPHRAIAHERFLPAGPFAILPLTANRSSLVWTERSDLAPAFLELDAAAFAHEIQRRVGGFLGDLEVVGPRFRYPLTLVLAQDYHAHRLALIGDAAHGIHPIAGQGFNLGLRDVAALTEILEEAAGIGMDLGDATLLARYEQWRRTDSVVLAGVTDILNRLFSNDLPPIRLVRDLGLAAVNRTKPLRRFFMRHAMGDVGDSPALLRR</sequence>
<dbReference type="FunFam" id="3.50.50.60:FF:000021">
    <property type="entry name" value="Ubiquinone biosynthesis monooxygenase COQ6"/>
    <property type="match status" value="1"/>
</dbReference>
<evidence type="ECO:0000313" key="9">
    <source>
        <dbReference type="EMBL" id="PJK28908.1"/>
    </source>
</evidence>
<evidence type="ECO:0000256" key="5">
    <source>
        <dbReference type="ARBA" id="ARBA00022827"/>
    </source>
</evidence>
<keyword evidence="5" id="KW-0274">FAD</keyword>
<evidence type="ECO:0000256" key="4">
    <source>
        <dbReference type="ARBA" id="ARBA00022630"/>
    </source>
</evidence>
<feature type="domain" description="FAD-binding" evidence="8">
    <location>
        <begin position="5"/>
        <end position="338"/>
    </location>
</feature>
<dbReference type="GO" id="GO:0016705">
    <property type="term" value="F:oxidoreductase activity, acting on paired donors, with incorporation or reduction of molecular oxygen"/>
    <property type="evidence" value="ECO:0007669"/>
    <property type="project" value="InterPro"/>
</dbReference>
<dbReference type="SUPFAM" id="SSF51905">
    <property type="entry name" value="FAD/NAD(P)-binding domain"/>
    <property type="match status" value="1"/>
</dbReference>
<dbReference type="GO" id="GO:0006744">
    <property type="term" value="P:ubiquinone biosynthetic process"/>
    <property type="evidence" value="ECO:0007669"/>
    <property type="project" value="UniProtKB-UniPathway"/>
</dbReference>
<comment type="pathway">
    <text evidence="2">Cofactor biosynthesis; ubiquinone biosynthesis.</text>
</comment>
<dbReference type="InterPro" id="IPR002938">
    <property type="entry name" value="FAD-bd"/>
</dbReference>
<evidence type="ECO:0000259" key="8">
    <source>
        <dbReference type="Pfam" id="PF01494"/>
    </source>
</evidence>
<name>A0A2M9FZL3_9PROT</name>
<keyword evidence="7" id="KW-0503">Monooxygenase</keyword>
<dbReference type="AlphaFoldDB" id="A0A2M9FZL3"/>
<dbReference type="InterPro" id="IPR051205">
    <property type="entry name" value="UbiH/COQ6_monooxygenase"/>
</dbReference>
<reference evidence="9 10" key="1">
    <citation type="submission" date="2017-11" db="EMBL/GenBank/DDBJ databases">
        <title>Draft genome sequence of Rhizobiales bacterium SY3-13.</title>
        <authorList>
            <person name="Sun C."/>
        </authorList>
    </citation>
    <scope>NUCLEOTIDE SEQUENCE [LARGE SCALE GENOMIC DNA]</scope>
    <source>
        <strain evidence="9 10">SY3-13</strain>
    </source>
</reference>
<organism evidence="9 10">
    <name type="scientific">Minwuia thermotolerans</name>
    <dbReference type="NCBI Taxonomy" id="2056226"/>
    <lineage>
        <taxon>Bacteria</taxon>
        <taxon>Pseudomonadati</taxon>
        <taxon>Pseudomonadota</taxon>
        <taxon>Alphaproteobacteria</taxon>
        <taxon>Minwuiales</taxon>
        <taxon>Minwuiaceae</taxon>
        <taxon>Minwuia</taxon>
    </lineage>
</organism>
<dbReference type="PANTHER" id="PTHR43876:SF7">
    <property type="entry name" value="UBIQUINONE BIOSYNTHESIS MONOOXYGENASE COQ6, MITOCHONDRIAL"/>
    <property type="match status" value="1"/>
</dbReference>